<organism evidence="5 6">
    <name type="scientific">Balaenoptera physalus</name>
    <name type="common">Fin whale</name>
    <name type="synonym">Balaena physalus</name>
    <dbReference type="NCBI Taxonomy" id="9770"/>
    <lineage>
        <taxon>Eukaryota</taxon>
        <taxon>Metazoa</taxon>
        <taxon>Chordata</taxon>
        <taxon>Craniata</taxon>
        <taxon>Vertebrata</taxon>
        <taxon>Euteleostomi</taxon>
        <taxon>Mammalia</taxon>
        <taxon>Eutheria</taxon>
        <taxon>Laurasiatheria</taxon>
        <taxon>Artiodactyla</taxon>
        <taxon>Whippomorpha</taxon>
        <taxon>Cetacea</taxon>
        <taxon>Mysticeti</taxon>
        <taxon>Balaenopteridae</taxon>
        <taxon>Balaenoptera</taxon>
    </lineage>
</organism>
<evidence type="ECO:0000313" key="6">
    <source>
        <dbReference type="Proteomes" id="UP000437017"/>
    </source>
</evidence>
<evidence type="ECO:0000256" key="3">
    <source>
        <dbReference type="SAM" id="MobiDB-lite"/>
    </source>
</evidence>
<dbReference type="OrthoDB" id="2121326at2759"/>
<dbReference type="Gene3D" id="3.40.30.10">
    <property type="entry name" value="Glutaredoxin"/>
    <property type="match status" value="1"/>
</dbReference>
<feature type="compositionally biased region" description="Polar residues" evidence="3">
    <location>
        <begin position="98"/>
        <end position="119"/>
    </location>
</feature>
<keyword evidence="6" id="KW-1185">Reference proteome</keyword>
<dbReference type="AlphaFoldDB" id="A0A6A1Q6D0"/>
<feature type="compositionally biased region" description="Basic and acidic residues" evidence="3">
    <location>
        <begin position="176"/>
        <end position="187"/>
    </location>
</feature>
<reference evidence="5 6" key="1">
    <citation type="journal article" date="2019" name="PLoS ONE">
        <title>Genomic analyses reveal an absence of contemporary introgressive admixture between fin whales and blue whales, despite known hybrids.</title>
        <authorList>
            <person name="Westbury M.V."/>
            <person name="Petersen B."/>
            <person name="Lorenzen E.D."/>
        </authorList>
    </citation>
    <scope>NUCLEOTIDE SEQUENCE [LARGE SCALE GENOMIC DNA]</scope>
    <source>
        <strain evidence="5">FinWhale-01</strain>
    </source>
</reference>
<evidence type="ECO:0000256" key="1">
    <source>
        <dbReference type="ARBA" id="ARBA00023157"/>
    </source>
</evidence>
<dbReference type="Pfam" id="PF00085">
    <property type="entry name" value="Thioredoxin"/>
    <property type="match status" value="1"/>
</dbReference>
<dbReference type="InterPro" id="IPR013766">
    <property type="entry name" value="Thioredoxin_domain"/>
</dbReference>
<evidence type="ECO:0000259" key="4">
    <source>
        <dbReference type="PROSITE" id="PS51352"/>
    </source>
</evidence>
<keyword evidence="2" id="KW-0676">Redox-active center</keyword>
<dbReference type="PANTHER" id="PTHR46115">
    <property type="entry name" value="THIOREDOXIN-LIKE PROTEIN 1"/>
    <property type="match status" value="1"/>
</dbReference>
<evidence type="ECO:0000313" key="5">
    <source>
        <dbReference type="EMBL" id="KAB0403167.1"/>
    </source>
</evidence>
<accession>A0A6A1Q6D0</accession>
<proteinExistence type="predicted"/>
<keyword evidence="1" id="KW-1015">Disulfide bond</keyword>
<feature type="compositionally biased region" description="Polar residues" evidence="3">
    <location>
        <begin position="81"/>
        <end position="90"/>
    </location>
</feature>
<feature type="region of interest" description="Disordered" evidence="3">
    <location>
        <begin position="63"/>
        <end position="187"/>
    </location>
</feature>
<dbReference type="CDD" id="cd02947">
    <property type="entry name" value="TRX_family"/>
    <property type="match status" value="1"/>
</dbReference>
<evidence type="ECO:0000256" key="2">
    <source>
        <dbReference type="ARBA" id="ARBA00023284"/>
    </source>
</evidence>
<feature type="domain" description="Thioredoxin" evidence="4">
    <location>
        <begin position="214"/>
        <end position="352"/>
    </location>
</feature>
<gene>
    <name evidence="5" type="ORF">E2I00_000990</name>
</gene>
<sequence length="352" mass="38221">MESDEAGAPEEPEMRPVNQADMNEGEATESPSLQVLSSHVTLLVPAHTPEAFVHEVSSVQHIPAERSEALQAMDTLPPEQGSDTLSSPAQTIPPKQAETPNSPTQNILPKQGDFLSSSAKPIPSEQADAPSFPEKIILPNKGGILNSPEKTILPNEAGTPNSSTQTVSPKQGDTPKSPEKTIPPKEGEILNSPLKTILRKQGNTLKLSAKTILLKEGDAPKSLEDTIQPIEGNLQSADEAMEVLEEDLVKVILSKEDFEVALKEAGERLVAVDFSATWCRPCRSIKPLFQSLCMKHKDVVFLEVDTDECEGLAKDCNIVCIPTFQFYKKQEKVGEFSGALKEKLETLITALK</sequence>
<dbReference type="InterPro" id="IPR036249">
    <property type="entry name" value="Thioredoxin-like_sf"/>
</dbReference>
<feature type="region of interest" description="Disordered" evidence="3">
    <location>
        <begin position="1"/>
        <end position="34"/>
    </location>
</feature>
<comment type="caution">
    <text evidence="5">The sequence shown here is derived from an EMBL/GenBank/DDBJ whole genome shotgun (WGS) entry which is preliminary data.</text>
</comment>
<name>A0A6A1Q6D0_BALPH</name>
<dbReference type="SUPFAM" id="SSF52833">
    <property type="entry name" value="Thioredoxin-like"/>
    <property type="match status" value="1"/>
</dbReference>
<dbReference type="EMBL" id="SGJD01000850">
    <property type="protein sequence ID" value="KAB0403167.1"/>
    <property type="molecule type" value="Genomic_DNA"/>
</dbReference>
<dbReference type="PROSITE" id="PS51352">
    <property type="entry name" value="THIOREDOXIN_2"/>
    <property type="match status" value="1"/>
</dbReference>
<dbReference type="Proteomes" id="UP000437017">
    <property type="component" value="Unassembled WGS sequence"/>
</dbReference>
<protein>
    <recommendedName>
        <fullName evidence="4">Thioredoxin domain-containing protein</fullName>
    </recommendedName>
</protein>
<feature type="compositionally biased region" description="Acidic residues" evidence="3">
    <location>
        <begin position="1"/>
        <end position="11"/>
    </location>
</feature>
<feature type="compositionally biased region" description="Polar residues" evidence="3">
    <location>
        <begin position="158"/>
        <end position="171"/>
    </location>
</feature>